<dbReference type="EMBL" id="CP024923">
    <property type="protein sequence ID" value="ATY33293.1"/>
    <property type="molecule type" value="Genomic_DNA"/>
</dbReference>
<organism evidence="2 3">
    <name type="scientific">Sphingomonas psychrotolerans</name>
    <dbReference type="NCBI Taxonomy" id="1327635"/>
    <lineage>
        <taxon>Bacteria</taxon>
        <taxon>Pseudomonadati</taxon>
        <taxon>Pseudomonadota</taxon>
        <taxon>Alphaproteobacteria</taxon>
        <taxon>Sphingomonadales</taxon>
        <taxon>Sphingomonadaceae</taxon>
        <taxon>Sphingomonas</taxon>
    </lineage>
</organism>
<evidence type="ECO:0008006" key="4">
    <source>
        <dbReference type="Google" id="ProtNLM"/>
    </source>
</evidence>
<dbReference type="InterPro" id="IPR013901">
    <property type="entry name" value="Anthrone_oxy"/>
</dbReference>
<keyword evidence="3" id="KW-1185">Reference proteome</keyword>
<name>A0A2K8MHG2_9SPHN</name>
<accession>A0A2K8MHG2</accession>
<evidence type="ECO:0000313" key="2">
    <source>
        <dbReference type="EMBL" id="ATY33293.1"/>
    </source>
</evidence>
<feature type="transmembrane region" description="Helical" evidence="1">
    <location>
        <begin position="131"/>
        <end position="154"/>
    </location>
</feature>
<evidence type="ECO:0000256" key="1">
    <source>
        <dbReference type="SAM" id="Phobius"/>
    </source>
</evidence>
<evidence type="ECO:0000313" key="3">
    <source>
        <dbReference type="Proteomes" id="UP000229081"/>
    </source>
</evidence>
<dbReference type="Proteomes" id="UP000229081">
    <property type="component" value="Chromosome"/>
</dbReference>
<reference evidence="2 3" key="1">
    <citation type="submission" date="2017-11" db="EMBL/GenBank/DDBJ databases">
        <title>Complete genome sequence of Sphingomonas sp. Strain Cra20, a psychrotolerant potential plant growth promoting rhizobacteria.</title>
        <authorList>
            <person name="Luo Y."/>
        </authorList>
    </citation>
    <scope>NUCLEOTIDE SEQUENCE [LARGE SCALE GENOMIC DNA]</scope>
    <source>
        <strain evidence="2 3">Cra20</strain>
    </source>
</reference>
<protein>
    <recommendedName>
        <fullName evidence="4">DUF1772 domain-containing protein</fullName>
    </recommendedName>
</protein>
<keyword evidence="1" id="KW-1133">Transmembrane helix</keyword>
<proteinExistence type="predicted"/>
<feature type="transmembrane region" description="Helical" evidence="1">
    <location>
        <begin position="9"/>
        <end position="34"/>
    </location>
</feature>
<dbReference type="PROSITE" id="PS51257">
    <property type="entry name" value="PROKAR_LIPOPROTEIN"/>
    <property type="match status" value="1"/>
</dbReference>
<feature type="transmembrane region" description="Helical" evidence="1">
    <location>
        <begin position="88"/>
        <end position="111"/>
    </location>
</feature>
<sequence length="155" mass="16332">MGKIVVPGLLWFSAIGCGLIAGLYFAFSTFILQALNQLGPAPAAQAMNAINARILQSLFMPLFLGTTLAGLALAVIGAVNRDEAGATAMLSGGAIYAIGMFGVTMAFNVPLNNALTREAAALWPHYLRRWALWNHVRMLASAIASALFILAIAAR</sequence>
<dbReference type="Pfam" id="PF08592">
    <property type="entry name" value="Anthrone_oxy"/>
    <property type="match status" value="1"/>
</dbReference>
<keyword evidence="1" id="KW-0812">Transmembrane</keyword>
<keyword evidence="1" id="KW-0472">Membrane</keyword>
<dbReference type="AlphaFoldDB" id="A0A2K8MHG2"/>
<dbReference type="OrthoDB" id="428263at2"/>
<dbReference type="KEGG" id="sphc:CVN68_16080"/>
<feature type="transmembrane region" description="Helical" evidence="1">
    <location>
        <begin position="54"/>
        <end position="76"/>
    </location>
</feature>
<gene>
    <name evidence="2" type="ORF">CVN68_16080</name>
</gene>
<dbReference type="RefSeq" id="WP_100283097.1">
    <property type="nucleotide sequence ID" value="NZ_CP024923.1"/>
</dbReference>